<evidence type="ECO:0000256" key="2">
    <source>
        <dbReference type="SAM" id="MobiDB-lite"/>
    </source>
</evidence>
<feature type="compositionally biased region" description="Polar residues" evidence="2">
    <location>
        <begin position="540"/>
        <end position="549"/>
    </location>
</feature>
<feature type="signal peptide" evidence="3">
    <location>
        <begin position="1"/>
        <end position="26"/>
    </location>
</feature>
<reference evidence="4 5" key="1">
    <citation type="submission" date="2019-07" db="EMBL/GenBank/DDBJ databases">
        <title>Genomes of Cafeteria roenbergensis.</title>
        <authorList>
            <person name="Fischer M.G."/>
            <person name="Hackl T."/>
            <person name="Roman M."/>
        </authorList>
    </citation>
    <scope>NUCLEOTIDE SEQUENCE [LARGE SCALE GENOMIC DNA]</scope>
    <source>
        <strain evidence="4 5">RCC970-E3</strain>
    </source>
</reference>
<proteinExistence type="predicted"/>
<evidence type="ECO:0000256" key="1">
    <source>
        <dbReference type="SAM" id="Coils"/>
    </source>
</evidence>
<feature type="coiled-coil region" evidence="1">
    <location>
        <begin position="244"/>
        <end position="327"/>
    </location>
</feature>
<feature type="coiled-coil region" evidence="1">
    <location>
        <begin position="363"/>
        <end position="446"/>
    </location>
</feature>
<evidence type="ECO:0000256" key="3">
    <source>
        <dbReference type="SAM" id="SignalP"/>
    </source>
</evidence>
<gene>
    <name evidence="4" type="ORF">FNF28_07619</name>
</gene>
<keyword evidence="1" id="KW-0175">Coiled coil</keyword>
<dbReference type="Proteomes" id="UP000324907">
    <property type="component" value="Unassembled WGS sequence"/>
</dbReference>
<feature type="region of interest" description="Disordered" evidence="2">
    <location>
        <begin position="534"/>
        <end position="568"/>
    </location>
</feature>
<feature type="compositionally biased region" description="Low complexity" evidence="2">
    <location>
        <begin position="1060"/>
        <end position="1073"/>
    </location>
</feature>
<feature type="coiled-coil region" evidence="1">
    <location>
        <begin position="864"/>
        <end position="940"/>
    </location>
</feature>
<dbReference type="AlphaFoldDB" id="A0A5A8C4V6"/>
<accession>A0A5A8C4V6</accession>
<feature type="chain" id="PRO_5023130816" description="WW domain-containing protein" evidence="3">
    <location>
        <begin position="27"/>
        <end position="1185"/>
    </location>
</feature>
<sequence>MAVRALAAAAGITALALVSKLAPVAAVDVQRDTVLSAASAHVGASTKAQAGAKWYWKWQGCWKRHYHDCYYWGHRRNEYNHWLHWANHHDNKATEFDNKVGPAMKEKAEADKAQSQLTAKLTALKLSLASARAGQAVVETQVEGLLHQRAGEVREARSLSERLRSQELAISSYNSTNLRLQQRIAEITQREHEAERAIDSDEKAIVAMATESGHLLGVASASRIQLRLTTEEARAAASAAGKALAQLESSVSHLNELVNETRNHVEASRSEFATLQAEREAELAKTAEAEQALQQLQVEFNQAAEHRRSAEQHLREVRAEQEELEAKSGSALTRNGVLRDELSRVTKAANMAQSAFAASASRVSELTDRRASLEGELQKLSSVSAGLALKQDQLEELTAAARSNATAVKAALESARSQLAEVAERVHRAESKAAEHRARFDEAERAKSRATYESLVMKNAALQHHIDLVAATAEGLLGTCDCSEDVSACKACGPPPPRTDATKAEHSERHLLESAASVSKHLALGGQLDAEALMRGGGSNASAQAQPHQQEAGLEGRTAARADKEGAIGPASEEAIVEEEGMPRFRERSGRSSSRAKCPPWSQECYNYWHYENHRNLQHRRYYQTKQRETVTRNRYVAVKAQLDSSVKARDDLRKQVADLIKLLSSSVQASKAAVSRKQELGAELAKLKGIIDDATTALIGASEQAQRLKFEVEDNTERQNSEFKALARTSHSLEEVEKFKVATEEATSKARQAAISAERNSTAKADEAKSEAAAVDRVRSKLGLQEATAQADLAVLEQAAAAADRATAAAKLELDADRSRRQHFEEQHEKLAAQVQAMRGTTEKAELDAQASMSAVSVSADTLQGASDEVRKLRSRLERAKAELHARTVSETLSSGDALSADVAVRRLEDAVASKGNDLEAAKARLRRQAEELLAMQQQGKSWKATVGALDEARAEAAQRALAAESIARKETEDAKQAAKAQERAAAERDALVASRNLIRRSPLEGIEALRARRTEIEALVGGSRAPDADAILRKRTGSSADLEVQRTADDVLDALTPASQPAAPAKPAAGAHSESQLSPELEAIGASVDADAQEVEDAARSATVTESQVPGATGSEETEALLGGGQTGVTEVPEESKDKPPAADPAEDAAAEQSQGQPPSPDDGVVIDASAGGESAPRDGAPK</sequence>
<comment type="caution">
    <text evidence="4">The sequence shown here is derived from an EMBL/GenBank/DDBJ whole genome shotgun (WGS) entry which is preliminary data.</text>
</comment>
<name>A0A5A8C4V6_CAFRO</name>
<feature type="region of interest" description="Disordered" evidence="2">
    <location>
        <begin position="1060"/>
        <end position="1185"/>
    </location>
</feature>
<keyword evidence="3" id="KW-0732">Signal</keyword>
<evidence type="ECO:0000313" key="4">
    <source>
        <dbReference type="EMBL" id="KAA0146911.1"/>
    </source>
</evidence>
<protein>
    <recommendedName>
        <fullName evidence="6">WW domain-containing protein</fullName>
    </recommendedName>
</protein>
<evidence type="ECO:0000313" key="5">
    <source>
        <dbReference type="Proteomes" id="UP000324907"/>
    </source>
</evidence>
<evidence type="ECO:0008006" key="6">
    <source>
        <dbReference type="Google" id="ProtNLM"/>
    </source>
</evidence>
<organism evidence="4 5">
    <name type="scientific">Cafeteria roenbergensis</name>
    <name type="common">Marine flagellate</name>
    <dbReference type="NCBI Taxonomy" id="33653"/>
    <lineage>
        <taxon>Eukaryota</taxon>
        <taxon>Sar</taxon>
        <taxon>Stramenopiles</taxon>
        <taxon>Bigyra</taxon>
        <taxon>Opalozoa</taxon>
        <taxon>Bicosoecida</taxon>
        <taxon>Cafeteriaceae</taxon>
        <taxon>Cafeteria</taxon>
    </lineage>
</organism>
<dbReference type="EMBL" id="VLTL01000295">
    <property type="protein sequence ID" value="KAA0146911.1"/>
    <property type="molecule type" value="Genomic_DNA"/>
</dbReference>